<dbReference type="Pfam" id="PF13673">
    <property type="entry name" value="Acetyltransf_10"/>
    <property type="match status" value="1"/>
</dbReference>
<dbReference type="InterPro" id="IPR000182">
    <property type="entry name" value="GNAT_dom"/>
</dbReference>
<protein>
    <recommendedName>
        <fullName evidence="1">N-acetyltransferase domain-containing protein</fullName>
    </recommendedName>
</protein>
<dbReference type="EMBL" id="CP011409">
    <property type="protein sequence ID" value="AKZ61306.1"/>
    <property type="molecule type" value="Genomic_DNA"/>
</dbReference>
<dbReference type="SUPFAM" id="SSF55729">
    <property type="entry name" value="Acyl-CoA N-acyltransferases (Nat)"/>
    <property type="match status" value="1"/>
</dbReference>
<proteinExistence type="predicted"/>
<organism evidence="2 3">
    <name type="scientific">Herbaspirillum hiltneri N3</name>
    <dbReference type="NCBI Taxonomy" id="1262470"/>
    <lineage>
        <taxon>Bacteria</taxon>
        <taxon>Pseudomonadati</taxon>
        <taxon>Pseudomonadota</taxon>
        <taxon>Betaproteobacteria</taxon>
        <taxon>Burkholderiales</taxon>
        <taxon>Oxalobacteraceae</taxon>
        <taxon>Herbaspirillum</taxon>
    </lineage>
</organism>
<sequence>MLHWTWKKFDQLSLEQLYDAIHLRQQVFVIEQRCLYPDADGFDPACLHGLGYDDAGALMAYARILPPGVRYAEPSIGRVIVAGQLRGKGIGEVLMRQALLHAAALYPGAPVRISAQARLERFYRRLGFASVGELYDDVGIPHIDMLITEYAENLSA</sequence>
<keyword evidence="3" id="KW-1185">Reference proteome</keyword>
<name>A0ABM5UVR0_9BURK</name>
<feature type="domain" description="N-acetyltransferase" evidence="1">
    <location>
        <begin position="7"/>
        <end position="150"/>
    </location>
</feature>
<reference evidence="3" key="1">
    <citation type="journal article" date="2015" name="Genome Announc.">
        <title>Complete Genome Sequence of Herbaspirillum hiltneri N3 (DSM 17495), Isolated from Surface-Sterilized Wheat Roots.</title>
        <authorList>
            <person name="Guizelini D."/>
            <person name="Saizaki P.M."/>
            <person name="Coimbra N.A."/>
            <person name="Weiss V.A."/>
            <person name="Faoro H."/>
            <person name="Sfeir M.Z."/>
            <person name="Baura V.A."/>
            <person name="Monteiro R.A."/>
            <person name="Chubatsu L.S."/>
            <person name="Souza E.M."/>
            <person name="Cruz L.M."/>
            <person name="Pedrosa F.O."/>
            <person name="Raittz R.T."/>
            <person name="Marchaukoski J.N."/>
            <person name="Steffens M.B."/>
        </authorList>
    </citation>
    <scope>NUCLEOTIDE SEQUENCE [LARGE SCALE GENOMIC DNA]</scope>
    <source>
        <strain evidence="3">N3</strain>
    </source>
</reference>
<dbReference type="CDD" id="cd04301">
    <property type="entry name" value="NAT_SF"/>
    <property type="match status" value="1"/>
</dbReference>
<evidence type="ECO:0000313" key="3">
    <source>
        <dbReference type="Proteomes" id="UP000063429"/>
    </source>
</evidence>
<dbReference type="Proteomes" id="UP000063429">
    <property type="component" value="Chromosome"/>
</dbReference>
<accession>A0ABM5UVR0</accession>
<evidence type="ECO:0000259" key="1">
    <source>
        <dbReference type="PROSITE" id="PS51186"/>
    </source>
</evidence>
<dbReference type="RefSeq" id="WP_053194722.1">
    <property type="nucleotide sequence ID" value="NZ_CP011409.1"/>
</dbReference>
<evidence type="ECO:0000313" key="2">
    <source>
        <dbReference type="EMBL" id="AKZ61306.1"/>
    </source>
</evidence>
<dbReference type="InterPro" id="IPR016181">
    <property type="entry name" value="Acyl_CoA_acyltransferase"/>
</dbReference>
<gene>
    <name evidence="2" type="ORF">F506_00275</name>
</gene>
<dbReference type="Gene3D" id="3.40.630.30">
    <property type="match status" value="1"/>
</dbReference>
<dbReference type="PROSITE" id="PS51186">
    <property type="entry name" value="GNAT"/>
    <property type="match status" value="1"/>
</dbReference>